<sequence>MAAAAAQPPASGSLADLVGQFNGGYYKIDHRDTNALLWVTLQPNTPFYAQSGAMVAMSPEVTLKGKFKFSFKKMLTGDEMAQSTYTGPGEVLLAPPVLGDIVPIQLDGQTQWSVGKGGFLAMTHGVVKEIKSQGFGKAMFSGEGLFVHRVSGNGIIFVTSHGAIVQRHLRQGEQWIVDNGHLVAWNCPYSIERTGGGLISGIHAGEGFVCRFTGPGTVYIQTRNPEALSEWISSHVAISSHVPTSSG</sequence>
<dbReference type="NCBIfam" id="TIGR00266">
    <property type="entry name" value="TIGR00266 family protein"/>
    <property type="match status" value="1"/>
</dbReference>
<dbReference type="Proteomes" id="UP000663864">
    <property type="component" value="Unassembled WGS sequence"/>
</dbReference>
<accession>A0A813ZF09</accession>
<evidence type="ECO:0000313" key="2">
    <source>
        <dbReference type="EMBL" id="CAF4040005.1"/>
    </source>
</evidence>
<organism evidence="1 3">
    <name type="scientific">Rotaria sordida</name>
    <dbReference type="NCBI Taxonomy" id="392033"/>
    <lineage>
        <taxon>Eukaryota</taxon>
        <taxon>Metazoa</taxon>
        <taxon>Spiralia</taxon>
        <taxon>Gnathifera</taxon>
        <taxon>Rotifera</taxon>
        <taxon>Eurotatoria</taxon>
        <taxon>Bdelloidea</taxon>
        <taxon>Philodinida</taxon>
        <taxon>Philodinidae</taxon>
        <taxon>Rotaria</taxon>
    </lineage>
</organism>
<dbReference type="SUPFAM" id="SSF51219">
    <property type="entry name" value="TRAP-like"/>
    <property type="match status" value="1"/>
</dbReference>
<dbReference type="InterPro" id="IPR016031">
    <property type="entry name" value="Trp_RNA-bd_attenuator-like_dom"/>
</dbReference>
<evidence type="ECO:0000313" key="3">
    <source>
        <dbReference type="Proteomes" id="UP000663864"/>
    </source>
</evidence>
<comment type="caution">
    <text evidence="1">The sequence shown here is derived from an EMBL/GenBank/DDBJ whole genome shotgun (WGS) entry which is preliminary data.</text>
</comment>
<protein>
    <recommendedName>
        <fullName evidence="4">Altered inheritance of mitochondria protein 24, mitochondrial</fullName>
    </recommendedName>
</protein>
<dbReference type="PANTHER" id="PTHR43657:SF1">
    <property type="entry name" value="ALTERED INHERITANCE OF MITOCHONDRIA PROTEIN 24, MITOCHONDRIAL"/>
    <property type="match status" value="1"/>
</dbReference>
<evidence type="ECO:0008006" key="4">
    <source>
        <dbReference type="Google" id="ProtNLM"/>
    </source>
</evidence>
<dbReference type="PANTHER" id="PTHR43657">
    <property type="entry name" value="TRYPTOPHAN RNA-BINDING ATTENUATOR PROTEIN-LIKE PROTEIN"/>
    <property type="match status" value="1"/>
</dbReference>
<name>A0A813ZF09_9BILA</name>
<proteinExistence type="predicted"/>
<dbReference type="InterPro" id="IPR002838">
    <property type="entry name" value="AIM24"/>
</dbReference>
<dbReference type="Proteomes" id="UP000663836">
    <property type="component" value="Unassembled WGS sequence"/>
</dbReference>
<dbReference type="InterPro" id="IPR036983">
    <property type="entry name" value="AIM24_sf"/>
</dbReference>
<dbReference type="AlphaFoldDB" id="A0A813ZF09"/>
<evidence type="ECO:0000313" key="1">
    <source>
        <dbReference type="EMBL" id="CAF0897045.1"/>
    </source>
</evidence>
<gene>
    <name evidence="2" type="ORF">JBS370_LOCUS28449</name>
    <name evidence="1" type="ORF">ZHD862_LOCUS7187</name>
</gene>
<dbReference type="EMBL" id="CAJNOT010000215">
    <property type="protein sequence ID" value="CAF0897045.1"/>
    <property type="molecule type" value="Genomic_DNA"/>
</dbReference>
<reference evidence="1" key="1">
    <citation type="submission" date="2021-02" db="EMBL/GenBank/DDBJ databases">
        <authorList>
            <person name="Nowell W R."/>
        </authorList>
    </citation>
    <scope>NUCLEOTIDE SEQUENCE</scope>
</reference>
<dbReference type="Pfam" id="PF01987">
    <property type="entry name" value="AIM24"/>
    <property type="match status" value="1"/>
</dbReference>
<dbReference type="EMBL" id="CAJOBD010005711">
    <property type="protein sequence ID" value="CAF4040005.1"/>
    <property type="molecule type" value="Genomic_DNA"/>
</dbReference>
<dbReference type="Gene3D" id="3.60.160.10">
    <property type="entry name" value="Mitochondrial biogenesis AIM24"/>
    <property type="match status" value="1"/>
</dbReference>